<evidence type="ECO:0000313" key="3">
    <source>
        <dbReference type="Proteomes" id="UP000283063"/>
    </source>
</evidence>
<feature type="domain" description="DUF4440" evidence="1">
    <location>
        <begin position="15"/>
        <end position="117"/>
    </location>
</feature>
<dbReference type="KEGG" id="sedi:EBB79_07875"/>
<dbReference type="AlphaFoldDB" id="A0A3T0N8R4"/>
<protein>
    <submittedName>
        <fullName evidence="2">Nuclear transport factor 2 family protein</fullName>
    </submittedName>
</protein>
<reference evidence="2 3" key="1">
    <citation type="submission" date="2018-10" db="EMBL/GenBank/DDBJ databases">
        <title>Parasedimentitalea marina sp. nov., a psychrophilic bacterium isolated from deep seawater of the New Britain Trench.</title>
        <authorList>
            <person name="Cao J."/>
        </authorList>
    </citation>
    <scope>NUCLEOTIDE SEQUENCE [LARGE SCALE GENOMIC DNA]</scope>
    <source>
        <strain evidence="2 3">W43</strain>
    </source>
</reference>
<dbReference type="InterPro" id="IPR032710">
    <property type="entry name" value="NTF2-like_dom_sf"/>
</dbReference>
<dbReference type="EMBL" id="CP033219">
    <property type="protein sequence ID" value="AZV80371.1"/>
    <property type="molecule type" value="Genomic_DNA"/>
</dbReference>
<evidence type="ECO:0000259" key="1">
    <source>
        <dbReference type="Pfam" id="PF14534"/>
    </source>
</evidence>
<accession>A0A3T0N8R4</accession>
<keyword evidence="3" id="KW-1185">Reference proteome</keyword>
<dbReference type="InterPro" id="IPR027843">
    <property type="entry name" value="DUF4440"/>
</dbReference>
<dbReference type="Gene3D" id="3.10.450.50">
    <property type="match status" value="1"/>
</dbReference>
<gene>
    <name evidence="2" type="ORF">EBB79_07875</name>
</gene>
<dbReference type="RefSeq" id="WP_127748380.1">
    <property type="nucleotide sequence ID" value="NZ_CP033219.1"/>
</dbReference>
<dbReference type="SUPFAM" id="SSF54427">
    <property type="entry name" value="NTF2-like"/>
    <property type="match status" value="1"/>
</dbReference>
<dbReference type="OrthoDB" id="4479885at2"/>
<dbReference type="Pfam" id="PF14534">
    <property type="entry name" value="DUF4440"/>
    <property type="match status" value="1"/>
</dbReference>
<name>A0A3T0N8R4_9RHOB</name>
<organism evidence="2 3">
    <name type="scientific">Parasedimentitalea marina</name>
    <dbReference type="NCBI Taxonomy" id="2483033"/>
    <lineage>
        <taxon>Bacteria</taxon>
        <taxon>Pseudomonadati</taxon>
        <taxon>Pseudomonadota</taxon>
        <taxon>Alphaproteobacteria</taxon>
        <taxon>Rhodobacterales</taxon>
        <taxon>Paracoccaceae</taxon>
        <taxon>Parasedimentitalea</taxon>
    </lineage>
</organism>
<dbReference type="Proteomes" id="UP000283063">
    <property type="component" value="Chromosome"/>
</dbReference>
<proteinExistence type="predicted"/>
<sequence>MTETWNTNGALLSKILALETAVWQALMAGDMEADSRMLTHDFLGVYPSGFSSRAEHCGQLADGPVMESFSLSETQLRVISPDAVLLSYRATYRRTKSGSDEAMYISSLWQRSADGWLNSFSQDTPVV</sequence>
<evidence type="ECO:0000313" key="2">
    <source>
        <dbReference type="EMBL" id="AZV80371.1"/>
    </source>
</evidence>